<sequence>MKTEIAVLAVVFAILPALFLSGAEETKVGFEILNDDAPIEQGDTLIFKLSDASSAKKSSVFIFGKHYYFNEKGVAFIGASIVQPSGEYTAVLLDLTSESESWWFQFFCRCCNCRKLEVLPGQFKNRPAANKFNPTEKQKDRRIREGEMFQAVYASVSSAENLISGKFVSPLSNKNIGSLAITDPFGIWRIYSRAKNDQEQHRGVDLRTGKNVPVVSINSGVVIMAENDFLREGNVIVVYHGLGIFSLYAHLSEIKTAKGEKVAAGQVIGLSGATGNETITGPHLHFAVKIYDAVVNPLKFIETANKYLE</sequence>
<dbReference type="Pfam" id="PF01551">
    <property type="entry name" value="Peptidase_M23"/>
    <property type="match status" value="1"/>
</dbReference>
<comment type="caution">
    <text evidence="2">The sequence shown here is derived from an EMBL/GenBank/DDBJ whole genome shotgun (WGS) entry which is preliminary data.</text>
</comment>
<dbReference type="PANTHER" id="PTHR21666:SF270">
    <property type="entry name" value="MUREIN HYDROLASE ACTIVATOR ENVC"/>
    <property type="match status" value="1"/>
</dbReference>
<dbReference type="InterPro" id="IPR050570">
    <property type="entry name" value="Cell_wall_metabolism_enzyme"/>
</dbReference>
<dbReference type="GO" id="GO:0004222">
    <property type="term" value="F:metalloendopeptidase activity"/>
    <property type="evidence" value="ECO:0007669"/>
    <property type="project" value="TreeGrafter"/>
</dbReference>
<protein>
    <recommendedName>
        <fullName evidence="1">M23ase beta-sheet core domain-containing protein</fullName>
    </recommendedName>
</protein>
<proteinExistence type="predicted"/>
<gene>
    <name evidence="2" type="ORF">A2746_02315</name>
</gene>
<dbReference type="STRING" id="1802669.A2746_02315"/>
<dbReference type="SUPFAM" id="SSF51261">
    <property type="entry name" value="Duplicated hybrid motif"/>
    <property type="match status" value="1"/>
</dbReference>
<evidence type="ECO:0000259" key="1">
    <source>
        <dbReference type="Pfam" id="PF01551"/>
    </source>
</evidence>
<dbReference type="Gene3D" id="2.70.70.10">
    <property type="entry name" value="Glucose Permease (Domain IIA)"/>
    <property type="match status" value="1"/>
</dbReference>
<dbReference type="CDD" id="cd12797">
    <property type="entry name" value="M23_peptidase"/>
    <property type="match status" value="1"/>
</dbReference>
<accession>A0A1F8F013</accession>
<evidence type="ECO:0000313" key="3">
    <source>
        <dbReference type="Proteomes" id="UP000177419"/>
    </source>
</evidence>
<organism evidence="2 3">
    <name type="scientific">Candidatus Yanofskybacteria bacterium RIFCSPHIGHO2_01_FULL_44_22</name>
    <dbReference type="NCBI Taxonomy" id="1802669"/>
    <lineage>
        <taxon>Bacteria</taxon>
        <taxon>Candidatus Yanofskyibacteriota</taxon>
    </lineage>
</organism>
<dbReference type="InterPro" id="IPR016047">
    <property type="entry name" value="M23ase_b-sheet_dom"/>
</dbReference>
<dbReference type="Proteomes" id="UP000177419">
    <property type="component" value="Unassembled WGS sequence"/>
</dbReference>
<feature type="domain" description="M23ase beta-sheet core" evidence="1">
    <location>
        <begin position="200"/>
        <end position="297"/>
    </location>
</feature>
<reference evidence="2 3" key="1">
    <citation type="journal article" date="2016" name="Nat. Commun.">
        <title>Thousands of microbial genomes shed light on interconnected biogeochemical processes in an aquifer system.</title>
        <authorList>
            <person name="Anantharaman K."/>
            <person name="Brown C.T."/>
            <person name="Hug L.A."/>
            <person name="Sharon I."/>
            <person name="Castelle C.J."/>
            <person name="Probst A.J."/>
            <person name="Thomas B.C."/>
            <person name="Singh A."/>
            <person name="Wilkins M.J."/>
            <person name="Karaoz U."/>
            <person name="Brodie E.L."/>
            <person name="Williams K.H."/>
            <person name="Hubbard S.S."/>
            <person name="Banfield J.F."/>
        </authorList>
    </citation>
    <scope>NUCLEOTIDE SEQUENCE [LARGE SCALE GENOMIC DNA]</scope>
</reference>
<name>A0A1F8F013_9BACT</name>
<dbReference type="InterPro" id="IPR011055">
    <property type="entry name" value="Dup_hybrid_motif"/>
</dbReference>
<evidence type="ECO:0000313" key="2">
    <source>
        <dbReference type="EMBL" id="OGN05616.1"/>
    </source>
</evidence>
<dbReference type="AlphaFoldDB" id="A0A1F8F013"/>
<dbReference type="EMBL" id="MGJJ01000010">
    <property type="protein sequence ID" value="OGN05616.1"/>
    <property type="molecule type" value="Genomic_DNA"/>
</dbReference>
<dbReference type="PANTHER" id="PTHR21666">
    <property type="entry name" value="PEPTIDASE-RELATED"/>
    <property type="match status" value="1"/>
</dbReference>